<evidence type="ECO:0000313" key="4">
    <source>
        <dbReference type="EMBL" id="KAH7972546.1"/>
    </source>
</evidence>
<proteinExistence type="predicted"/>
<accession>A0A9D4QA76</accession>
<dbReference type="InterPro" id="IPR027806">
    <property type="entry name" value="HARBI1_dom"/>
</dbReference>
<name>A0A9D4QA76_RHISA</name>
<keyword evidence="5" id="KW-1185">Reference proteome</keyword>
<reference evidence="4" key="2">
    <citation type="submission" date="2021-09" db="EMBL/GenBank/DDBJ databases">
        <authorList>
            <person name="Jia N."/>
            <person name="Wang J."/>
            <person name="Shi W."/>
            <person name="Du L."/>
            <person name="Sun Y."/>
            <person name="Zhan W."/>
            <person name="Jiang J."/>
            <person name="Wang Q."/>
            <person name="Zhang B."/>
            <person name="Ji P."/>
            <person name="Sakyi L.B."/>
            <person name="Cui X."/>
            <person name="Yuan T."/>
            <person name="Jiang B."/>
            <person name="Yang W."/>
            <person name="Lam T.T.-Y."/>
            <person name="Chang Q."/>
            <person name="Ding S."/>
            <person name="Wang X."/>
            <person name="Zhu J."/>
            <person name="Ruan X."/>
            <person name="Zhao L."/>
            <person name="Wei J."/>
            <person name="Que T."/>
            <person name="Du C."/>
            <person name="Cheng J."/>
            <person name="Dai P."/>
            <person name="Han X."/>
            <person name="Huang E."/>
            <person name="Gao Y."/>
            <person name="Liu J."/>
            <person name="Shao H."/>
            <person name="Ye R."/>
            <person name="Li L."/>
            <person name="Wei W."/>
            <person name="Wang X."/>
            <person name="Wang C."/>
            <person name="Huo Q."/>
            <person name="Li W."/>
            <person name="Guo W."/>
            <person name="Chen H."/>
            <person name="Chen S."/>
            <person name="Zhou L."/>
            <person name="Zhou L."/>
            <person name="Ni X."/>
            <person name="Tian J."/>
            <person name="Zhou Y."/>
            <person name="Sheng Y."/>
            <person name="Liu T."/>
            <person name="Pan Y."/>
            <person name="Xia L."/>
            <person name="Li J."/>
            <person name="Zhao F."/>
            <person name="Cao W."/>
        </authorList>
    </citation>
    <scope>NUCLEOTIDE SEQUENCE</scope>
    <source>
        <strain evidence="4">Rsan-2018</strain>
        <tissue evidence="4">Larvae</tissue>
    </source>
</reference>
<dbReference type="AlphaFoldDB" id="A0A9D4QA76"/>
<dbReference type="Proteomes" id="UP000821837">
    <property type="component" value="Chromosome 11"/>
</dbReference>
<protein>
    <recommendedName>
        <fullName evidence="3">DDE Tnp4 domain-containing protein</fullName>
    </recommendedName>
</protein>
<comment type="cofactor">
    <cofactor evidence="1">
        <name>a divalent metal cation</name>
        <dbReference type="ChEBI" id="CHEBI:60240"/>
    </cofactor>
</comment>
<evidence type="ECO:0000256" key="1">
    <source>
        <dbReference type="ARBA" id="ARBA00001968"/>
    </source>
</evidence>
<keyword evidence="2" id="KW-0479">Metal-binding</keyword>
<dbReference type="GO" id="GO:0046872">
    <property type="term" value="F:metal ion binding"/>
    <property type="evidence" value="ECO:0007669"/>
    <property type="project" value="UniProtKB-KW"/>
</dbReference>
<evidence type="ECO:0000313" key="5">
    <source>
        <dbReference type="Proteomes" id="UP000821837"/>
    </source>
</evidence>
<feature type="domain" description="DDE Tnp4" evidence="3">
    <location>
        <begin position="20"/>
        <end position="87"/>
    </location>
</feature>
<dbReference type="EMBL" id="JABSTV010001247">
    <property type="protein sequence ID" value="KAH7972546.1"/>
    <property type="molecule type" value="Genomic_DNA"/>
</dbReference>
<comment type="caution">
    <text evidence="4">The sequence shown here is derived from an EMBL/GenBank/DDBJ whole genome shotgun (WGS) entry which is preliminary data.</text>
</comment>
<reference evidence="4" key="1">
    <citation type="journal article" date="2020" name="Cell">
        <title>Large-Scale Comparative Analyses of Tick Genomes Elucidate Their Genetic Diversity and Vector Capacities.</title>
        <authorList>
            <consortium name="Tick Genome and Microbiome Consortium (TIGMIC)"/>
            <person name="Jia N."/>
            <person name="Wang J."/>
            <person name="Shi W."/>
            <person name="Du L."/>
            <person name="Sun Y."/>
            <person name="Zhan W."/>
            <person name="Jiang J.F."/>
            <person name="Wang Q."/>
            <person name="Zhang B."/>
            <person name="Ji P."/>
            <person name="Bell-Sakyi L."/>
            <person name="Cui X.M."/>
            <person name="Yuan T.T."/>
            <person name="Jiang B.G."/>
            <person name="Yang W.F."/>
            <person name="Lam T.T."/>
            <person name="Chang Q.C."/>
            <person name="Ding S.J."/>
            <person name="Wang X.J."/>
            <person name="Zhu J.G."/>
            <person name="Ruan X.D."/>
            <person name="Zhao L."/>
            <person name="Wei J.T."/>
            <person name="Ye R.Z."/>
            <person name="Que T.C."/>
            <person name="Du C.H."/>
            <person name="Zhou Y.H."/>
            <person name="Cheng J.X."/>
            <person name="Dai P.F."/>
            <person name="Guo W.B."/>
            <person name="Han X.H."/>
            <person name="Huang E.J."/>
            <person name="Li L.F."/>
            <person name="Wei W."/>
            <person name="Gao Y.C."/>
            <person name="Liu J.Z."/>
            <person name="Shao H.Z."/>
            <person name="Wang X."/>
            <person name="Wang C.C."/>
            <person name="Yang T.C."/>
            <person name="Huo Q.B."/>
            <person name="Li W."/>
            <person name="Chen H.Y."/>
            <person name="Chen S.E."/>
            <person name="Zhou L.G."/>
            <person name="Ni X.B."/>
            <person name="Tian J.H."/>
            <person name="Sheng Y."/>
            <person name="Liu T."/>
            <person name="Pan Y.S."/>
            <person name="Xia L.Y."/>
            <person name="Li J."/>
            <person name="Zhao F."/>
            <person name="Cao W.C."/>
        </authorList>
    </citation>
    <scope>NUCLEOTIDE SEQUENCE</scope>
    <source>
        <strain evidence="4">Rsan-2018</strain>
    </source>
</reference>
<evidence type="ECO:0000259" key="3">
    <source>
        <dbReference type="Pfam" id="PF13359"/>
    </source>
</evidence>
<gene>
    <name evidence="4" type="ORF">HPB52_013325</name>
</gene>
<dbReference type="VEuPathDB" id="VectorBase:RSAN_035698"/>
<evidence type="ECO:0000256" key="2">
    <source>
        <dbReference type="ARBA" id="ARBA00022723"/>
    </source>
</evidence>
<organism evidence="4 5">
    <name type="scientific">Rhipicephalus sanguineus</name>
    <name type="common">Brown dog tick</name>
    <name type="synonym">Ixodes sanguineus</name>
    <dbReference type="NCBI Taxonomy" id="34632"/>
    <lineage>
        <taxon>Eukaryota</taxon>
        <taxon>Metazoa</taxon>
        <taxon>Ecdysozoa</taxon>
        <taxon>Arthropoda</taxon>
        <taxon>Chelicerata</taxon>
        <taxon>Arachnida</taxon>
        <taxon>Acari</taxon>
        <taxon>Parasitiformes</taxon>
        <taxon>Ixodida</taxon>
        <taxon>Ixodoidea</taxon>
        <taxon>Ixodidae</taxon>
        <taxon>Rhipicephalinae</taxon>
        <taxon>Rhipicephalus</taxon>
        <taxon>Rhipicephalus</taxon>
    </lineage>
</organism>
<sequence length="119" mass="13462">MADHVREFAVTAFPQAVGALDGLHFPVLPPKKHATDYYNYKAWYSTILLAPVDHRYRFRYIRAGIPGRCHDAGVYAASGLRNVVQSAHFKSPQAMIEGTRVAPIIFYVFEDLQLLLLEL</sequence>
<dbReference type="Pfam" id="PF13359">
    <property type="entry name" value="DDE_Tnp_4"/>
    <property type="match status" value="1"/>
</dbReference>